<evidence type="ECO:0000313" key="3">
    <source>
        <dbReference type="Proteomes" id="UP000291116"/>
    </source>
</evidence>
<organism evidence="2 3">
    <name type="scientific">Pseudo-nitzschia multistriata</name>
    <dbReference type="NCBI Taxonomy" id="183589"/>
    <lineage>
        <taxon>Eukaryota</taxon>
        <taxon>Sar</taxon>
        <taxon>Stramenopiles</taxon>
        <taxon>Ochrophyta</taxon>
        <taxon>Bacillariophyta</taxon>
        <taxon>Bacillariophyceae</taxon>
        <taxon>Bacillariophycidae</taxon>
        <taxon>Bacillariales</taxon>
        <taxon>Bacillariaceae</taxon>
        <taxon>Pseudo-nitzschia</taxon>
    </lineage>
</organism>
<gene>
    <name evidence="2" type="ORF">PSNMU_V1.4_AUG-EV-PASAV3_0056820</name>
</gene>
<name>A0A448ZA08_9STRA</name>
<dbReference type="Proteomes" id="UP000291116">
    <property type="component" value="Unassembled WGS sequence"/>
</dbReference>
<accession>A0A448ZA08</accession>
<keyword evidence="3" id="KW-1185">Reference proteome</keyword>
<dbReference type="AlphaFoldDB" id="A0A448ZA08"/>
<feature type="region of interest" description="Disordered" evidence="1">
    <location>
        <begin position="76"/>
        <end position="116"/>
    </location>
</feature>
<proteinExistence type="predicted"/>
<protein>
    <submittedName>
        <fullName evidence="2">Uncharacterized protein</fullName>
    </submittedName>
</protein>
<evidence type="ECO:0000313" key="2">
    <source>
        <dbReference type="EMBL" id="VEU38849.1"/>
    </source>
</evidence>
<sequence length="136" mass="14777">MDTSQLTVSFFKILRYKAPYASYSRPYVTSVGRLVLLLLPLLPLKATAGSIWVSSCHSLNELTIMRLSTSESTSVRPSCRAALKRDPSGAPGDSLRESGMRLTSGRTPRSLKPGEAQGINAQPLLRAISFHARCSP</sequence>
<evidence type="ECO:0000256" key="1">
    <source>
        <dbReference type="SAM" id="MobiDB-lite"/>
    </source>
</evidence>
<dbReference type="EMBL" id="CAACVS010000190">
    <property type="protein sequence ID" value="VEU38849.1"/>
    <property type="molecule type" value="Genomic_DNA"/>
</dbReference>
<reference evidence="2 3" key="1">
    <citation type="submission" date="2019-01" db="EMBL/GenBank/DDBJ databases">
        <authorList>
            <person name="Ferrante I. M."/>
        </authorList>
    </citation>
    <scope>NUCLEOTIDE SEQUENCE [LARGE SCALE GENOMIC DNA]</scope>
    <source>
        <strain evidence="2 3">B856</strain>
    </source>
</reference>